<evidence type="ECO:0000313" key="2">
    <source>
        <dbReference type="EMBL" id="MBL0426188.1"/>
    </source>
</evidence>
<protein>
    <submittedName>
        <fullName evidence="2">Mut7-C RNAse domain-containing protein</fullName>
    </submittedName>
</protein>
<evidence type="ECO:0000313" key="3">
    <source>
        <dbReference type="Proteomes" id="UP000622707"/>
    </source>
</evidence>
<proteinExistence type="predicted"/>
<dbReference type="PANTHER" id="PTHR39081">
    <property type="entry name" value="MUT7-C DOMAIN-CONTAINING PROTEIN"/>
    <property type="match status" value="1"/>
</dbReference>
<gene>
    <name evidence="2" type="ORF">JI746_13825</name>
</gene>
<comment type="caution">
    <text evidence="2">The sequence shown here is derived from an EMBL/GenBank/DDBJ whole genome shotgun (WGS) entry which is preliminary data.</text>
</comment>
<name>A0ABS1JPJ5_9BURK</name>
<dbReference type="PANTHER" id="PTHR39081:SF1">
    <property type="entry name" value="MUT7-C RNASE DOMAIN-CONTAINING PROTEIN"/>
    <property type="match status" value="1"/>
</dbReference>
<sequence>MDDAAAASAGHPGLSAEPRFAADAMLGRLARWLRVLGWDTFYDIAVADPVLVRLSGEEDRVLLTRDRHLLRELRPARALEVRQDDPLVQLRDVVQELRLPAPPALFTRCLLCNAPLRVLEPAQAQPLLPPGVRDVPGPVRRCPACGRLYWNGSHVRRMRSAIERVLPGWIARDADPTE</sequence>
<dbReference type="RefSeq" id="WP_201690215.1">
    <property type="nucleotide sequence ID" value="NZ_JAEQND010000007.1"/>
</dbReference>
<accession>A0ABS1JPJ5</accession>
<dbReference type="Proteomes" id="UP000622707">
    <property type="component" value="Unassembled WGS sequence"/>
</dbReference>
<dbReference type="Pfam" id="PF01927">
    <property type="entry name" value="Mut7-C"/>
    <property type="match status" value="1"/>
</dbReference>
<feature type="domain" description="Mut7-C RNAse" evidence="1">
    <location>
        <begin position="18"/>
        <end position="161"/>
    </location>
</feature>
<dbReference type="EMBL" id="JAEQND010000007">
    <property type="protein sequence ID" value="MBL0426188.1"/>
    <property type="molecule type" value="Genomic_DNA"/>
</dbReference>
<dbReference type="InterPro" id="IPR002782">
    <property type="entry name" value="Mut7-C_RNAse_dom"/>
</dbReference>
<keyword evidence="3" id="KW-1185">Reference proteome</keyword>
<reference evidence="2 3" key="1">
    <citation type="journal article" date="2017" name="Int. J. Syst. Evol. Microbiol.">
        <title>Ramlibacter alkalitolerans sp. nov., alkali-tolerant bacterium isolated from soil of ginseng.</title>
        <authorList>
            <person name="Lee D.H."/>
            <person name="Cha C.J."/>
        </authorList>
    </citation>
    <scope>NUCLEOTIDE SEQUENCE [LARGE SCALE GENOMIC DNA]</scope>
    <source>
        <strain evidence="2 3">KACC 19305</strain>
    </source>
</reference>
<evidence type="ECO:0000259" key="1">
    <source>
        <dbReference type="Pfam" id="PF01927"/>
    </source>
</evidence>
<organism evidence="2 3">
    <name type="scientific">Ramlibacter alkalitolerans</name>
    <dbReference type="NCBI Taxonomy" id="2039631"/>
    <lineage>
        <taxon>Bacteria</taxon>
        <taxon>Pseudomonadati</taxon>
        <taxon>Pseudomonadota</taxon>
        <taxon>Betaproteobacteria</taxon>
        <taxon>Burkholderiales</taxon>
        <taxon>Comamonadaceae</taxon>
        <taxon>Ramlibacter</taxon>
    </lineage>
</organism>